<dbReference type="Pfam" id="PF00035">
    <property type="entry name" value="dsrm"/>
    <property type="match status" value="2"/>
</dbReference>
<dbReference type="GO" id="GO:0003725">
    <property type="term" value="F:double-stranded RNA binding"/>
    <property type="evidence" value="ECO:0007669"/>
    <property type="project" value="TreeGrafter"/>
</dbReference>
<dbReference type="GO" id="GO:0016442">
    <property type="term" value="C:RISC complex"/>
    <property type="evidence" value="ECO:0007669"/>
    <property type="project" value="TreeGrafter"/>
</dbReference>
<evidence type="ECO:0000256" key="1">
    <source>
        <dbReference type="ARBA" id="ARBA00022884"/>
    </source>
</evidence>
<feature type="domain" description="DRBM" evidence="3">
    <location>
        <begin position="126"/>
        <end position="193"/>
    </location>
</feature>
<protein>
    <recommendedName>
        <fullName evidence="3">DRBM domain-containing protein</fullName>
    </recommendedName>
</protein>
<proteinExistence type="predicted"/>
<dbReference type="InterPro" id="IPR051247">
    <property type="entry name" value="RLC_Component"/>
</dbReference>
<feature type="domain" description="DRBM" evidence="3">
    <location>
        <begin position="232"/>
        <end position="301"/>
    </location>
</feature>
<keyword evidence="1 2" id="KW-0694">RNA-binding</keyword>
<dbReference type="EMBL" id="OU899035">
    <property type="protein sequence ID" value="CAH1724828.1"/>
    <property type="molecule type" value="Genomic_DNA"/>
</dbReference>
<reference evidence="4" key="2">
    <citation type="submission" date="2022-10" db="EMBL/GenBank/DDBJ databases">
        <authorList>
            <consortium name="ENA_rothamsted_submissions"/>
            <consortium name="culmorum"/>
            <person name="King R."/>
        </authorList>
    </citation>
    <scope>NUCLEOTIDE SEQUENCE</scope>
</reference>
<dbReference type="GO" id="GO:0005737">
    <property type="term" value="C:cytoplasm"/>
    <property type="evidence" value="ECO:0007669"/>
    <property type="project" value="TreeGrafter"/>
</dbReference>
<dbReference type="GO" id="GO:0030422">
    <property type="term" value="P:siRNA processing"/>
    <property type="evidence" value="ECO:0007669"/>
    <property type="project" value="TreeGrafter"/>
</dbReference>
<dbReference type="Gene3D" id="3.30.160.20">
    <property type="match status" value="3"/>
</dbReference>
<dbReference type="PANTHER" id="PTHR46205">
    <property type="entry name" value="LOQUACIOUS, ISOFORM B"/>
    <property type="match status" value="1"/>
</dbReference>
<dbReference type="SMART" id="SM00358">
    <property type="entry name" value="DSRM"/>
    <property type="match status" value="3"/>
</dbReference>
<dbReference type="GO" id="GO:0035197">
    <property type="term" value="F:siRNA binding"/>
    <property type="evidence" value="ECO:0007669"/>
    <property type="project" value="TreeGrafter"/>
</dbReference>
<dbReference type="PANTHER" id="PTHR46205:SF3">
    <property type="entry name" value="LOQUACIOUS, ISOFORM B"/>
    <property type="match status" value="1"/>
</dbReference>
<dbReference type="FunFam" id="3.30.160.20:FF:000007">
    <property type="entry name" value="Double-stranded RNA-binding protein Staufen homolog 1"/>
    <property type="match status" value="1"/>
</dbReference>
<accession>A0A9P0NLC6</accession>
<dbReference type="GO" id="GO:0070578">
    <property type="term" value="C:RISC-loading complex"/>
    <property type="evidence" value="ECO:0007669"/>
    <property type="project" value="TreeGrafter"/>
</dbReference>
<dbReference type="SUPFAM" id="SSF54768">
    <property type="entry name" value="dsRNA-binding domain-like"/>
    <property type="match status" value="3"/>
</dbReference>
<organism evidence="4 5">
    <name type="scientific">Aphis gossypii</name>
    <name type="common">Cotton aphid</name>
    <dbReference type="NCBI Taxonomy" id="80765"/>
    <lineage>
        <taxon>Eukaryota</taxon>
        <taxon>Metazoa</taxon>
        <taxon>Ecdysozoa</taxon>
        <taxon>Arthropoda</taxon>
        <taxon>Hexapoda</taxon>
        <taxon>Insecta</taxon>
        <taxon>Pterygota</taxon>
        <taxon>Neoptera</taxon>
        <taxon>Paraneoptera</taxon>
        <taxon>Hemiptera</taxon>
        <taxon>Sternorrhyncha</taxon>
        <taxon>Aphidomorpha</taxon>
        <taxon>Aphidoidea</taxon>
        <taxon>Aphididae</taxon>
        <taxon>Aphidini</taxon>
        <taxon>Aphis</taxon>
        <taxon>Aphis</taxon>
    </lineage>
</organism>
<dbReference type="AlphaFoldDB" id="A0A9P0NLC6"/>
<evidence type="ECO:0000313" key="5">
    <source>
        <dbReference type="Proteomes" id="UP001154329"/>
    </source>
</evidence>
<name>A0A9P0NLC6_APHGO</name>
<dbReference type="InterPro" id="IPR014720">
    <property type="entry name" value="dsRBD_dom"/>
</dbReference>
<evidence type="ECO:0000313" key="4">
    <source>
        <dbReference type="EMBL" id="CAH1724828.1"/>
    </source>
</evidence>
<keyword evidence="5" id="KW-1185">Reference proteome</keyword>
<dbReference type="Proteomes" id="UP001154329">
    <property type="component" value="Chromosome 2"/>
</dbReference>
<evidence type="ECO:0000259" key="3">
    <source>
        <dbReference type="PROSITE" id="PS50137"/>
    </source>
</evidence>
<reference evidence="4" key="1">
    <citation type="submission" date="2022-02" db="EMBL/GenBank/DDBJ databases">
        <authorList>
            <person name="King R."/>
        </authorList>
    </citation>
    <scope>NUCLEOTIDE SEQUENCE</scope>
</reference>
<sequence length="436" mass="49383">MSSYFNHNSKVENFSGNMHSYSESGYNTSHNDRVKYSDKSRMGMTQFPPLLETDLSECPRSLDKPSCSSQQESTYAECNFAVYDMKAQPGYRLQVRGKNFKQYSHKEKKVDLSKKIAEIKLNNNKSPVAKVNEIMLLKKQTVEYKWVSLEGHGHSPIFTIVAKTGEISALGEGSSKKEAKQNAAIALLDKLDDNDGNNTITSTTSSITLTRDEYDSSKYSDEKIVDEISKINPIGMLQELCMARHWVLPNYEFPHDEHNDTYKTWYSVICSLKDFRSVGEGKTKQAAKREAAQMMLNQIKNVPPQKNSEYPLPAHFMLRDTVESNGLDYTHAVSSLEIFLNRLKQSQKQSLSKLRNTQSTIKLKHNPMDFLSEIGKEESFSLTYIMIKKDPSDVGVVVQLAVTPILFFVGTGKTVQEAQEMAAYVALLYIKLLLEQ</sequence>
<dbReference type="PROSITE" id="PS50137">
    <property type="entry name" value="DS_RBD"/>
    <property type="match status" value="3"/>
</dbReference>
<evidence type="ECO:0000256" key="2">
    <source>
        <dbReference type="PROSITE-ProRule" id="PRU00266"/>
    </source>
</evidence>
<feature type="domain" description="DRBM" evidence="3">
    <location>
        <begin position="366"/>
        <end position="432"/>
    </location>
</feature>
<dbReference type="GO" id="GO:0070920">
    <property type="term" value="P:regulation of regulatory ncRNA processing"/>
    <property type="evidence" value="ECO:0007669"/>
    <property type="project" value="TreeGrafter"/>
</dbReference>
<gene>
    <name evidence="4" type="ORF">APHIGO_LOCUS6046</name>
</gene>
<dbReference type="GO" id="GO:0005634">
    <property type="term" value="C:nucleus"/>
    <property type="evidence" value="ECO:0007669"/>
    <property type="project" value="TreeGrafter"/>
</dbReference>